<evidence type="ECO:0000256" key="3">
    <source>
        <dbReference type="ARBA" id="ARBA00023027"/>
    </source>
</evidence>
<dbReference type="GO" id="GO:0016616">
    <property type="term" value="F:oxidoreductase activity, acting on the CH-OH group of donors, NAD or NADP as acceptor"/>
    <property type="evidence" value="ECO:0007669"/>
    <property type="project" value="InterPro"/>
</dbReference>
<comment type="caution">
    <text evidence="5">The sequence shown here is derived from an EMBL/GenBank/DDBJ whole genome shotgun (WGS) entry which is preliminary data.</text>
</comment>
<evidence type="ECO:0000313" key="6">
    <source>
        <dbReference type="Proteomes" id="UP000032254"/>
    </source>
</evidence>
<dbReference type="PATRIC" id="fig|47853.6.peg.5789"/>
<dbReference type="Pfam" id="PF02826">
    <property type="entry name" value="2-Hacid_dh_C"/>
    <property type="match status" value="1"/>
</dbReference>
<dbReference type="RefSeq" id="WP_043968336.1">
    <property type="nucleotide sequence ID" value="NZ_JBEZEN010000037.1"/>
</dbReference>
<evidence type="ECO:0000256" key="1">
    <source>
        <dbReference type="ARBA" id="ARBA00005854"/>
    </source>
</evidence>
<dbReference type="InterPro" id="IPR006140">
    <property type="entry name" value="D-isomer_DH_NAD-bd"/>
</dbReference>
<dbReference type="EMBL" id="JXSX01000003">
    <property type="protein sequence ID" value="KIR61409.1"/>
    <property type="molecule type" value="Genomic_DNA"/>
</dbReference>
<keyword evidence="3" id="KW-0520">NAD</keyword>
<evidence type="ECO:0000256" key="2">
    <source>
        <dbReference type="ARBA" id="ARBA00023002"/>
    </source>
</evidence>
<dbReference type="PANTHER" id="PTHR43761:SF1">
    <property type="entry name" value="D-ISOMER SPECIFIC 2-HYDROXYACID DEHYDROGENASE CATALYTIC DOMAIN-CONTAINING PROTEIN-RELATED"/>
    <property type="match status" value="1"/>
</dbReference>
<feature type="domain" description="D-isomer specific 2-hydroxyacid dehydrogenase NAD-binding" evidence="4">
    <location>
        <begin position="109"/>
        <end position="283"/>
    </location>
</feature>
<evidence type="ECO:0000313" key="5">
    <source>
        <dbReference type="EMBL" id="KIR61409.1"/>
    </source>
</evidence>
<organism evidence="5 6">
    <name type="scientific">Micromonospora haikouensis</name>
    <dbReference type="NCBI Taxonomy" id="686309"/>
    <lineage>
        <taxon>Bacteria</taxon>
        <taxon>Bacillati</taxon>
        <taxon>Actinomycetota</taxon>
        <taxon>Actinomycetes</taxon>
        <taxon>Micromonosporales</taxon>
        <taxon>Micromonosporaceae</taxon>
        <taxon>Micromonospora</taxon>
    </lineage>
</organism>
<keyword evidence="6" id="KW-1185">Reference proteome</keyword>
<comment type="similarity">
    <text evidence="1">Belongs to the D-isomer specific 2-hydroxyacid dehydrogenase family.</text>
</comment>
<name>A0A0D0WRR1_9ACTN</name>
<sequence length="309" mass="32204">MTTNIVITDTNLGDGSIERAVLAGDFAVSRFDARTEDAVLDVAGDADGLLVQWAPITDRVLAGLPRLRAVVRYGIGLDNIDLAAAARRGVEVRNVDDYCLAEVADHSMAAVYAHNRRLTTASRSCADVGWTTAGIAPALPPGQDPVGVAGFGRIGREVASRALALGFPVHVWDPFVSDVPAGVTAHPTLVELAAAVNHLTLHVPATPQTRGIVDRAVLDALGADGHLVNTARGALVVETDLLAALDAGTLGFASLDVLASEPPEQTSAKLAGHPRALVTPHLAYLSTVSLPQLQRRAAEILRDLLTTAG</sequence>
<dbReference type="OrthoDB" id="117809at2"/>
<dbReference type="InterPro" id="IPR050418">
    <property type="entry name" value="D-iso_2-hydroxyacid_DH_PdxB"/>
</dbReference>
<dbReference type="SUPFAM" id="SSF52283">
    <property type="entry name" value="Formate/glycerate dehydrogenase catalytic domain-like"/>
    <property type="match status" value="1"/>
</dbReference>
<keyword evidence="2" id="KW-0560">Oxidoreductase</keyword>
<dbReference type="GO" id="GO:0051287">
    <property type="term" value="F:NAD binding"/>
    <property type="evidence" value="ECO:0007669"/>
    <property type="project" value="InterPro"/>
</dbReference>
<evidence type="ECO:0000259" key="4">
    <source>
        <dbReference type="Pfam" id="PF02826"/>
    </source>
</evidence>
<gene>
    <name evidence="5" type="ORF">TK50_27605</name>
</gene>
<dbReference type="AlphaFoldDB" id="A0A0D0WRR1"/>
<dbReference type="PANTHER" id="PTHR43761">
    <property type="entry name" value="D-ISOMER SPECIFIC 2-HYDROXYACID DEHYDROGENASE FAMILY PROTEIN (AFU_ORTHOLOGUE AFUA_1G13630)"/>
    <property type="match status" value="1"/>
</dbReference>
<protein>
    <recommendedName>
        <fullName evidence="4">D-isomer specific 2-hydroxyacid dehydrogenase NAD-binding domain-containing protein</fullName>
    </recommendedName>
</protein>
<proteinExistence type="inferred from homology"/>
<dbReference type="GeneID" id="301307781"/>
<reference evidence="5 6" key="1">
    <citation type="submission" date="2015-01" db="EMBL/GenBank/DDBJ databases">
        <title>Sequencing and annotation of Micromonospora carbonacea strain JXNU-1 genome.</title>
        <authorList>
            <person name="Long Z."/>
            <person name="Huang Y."/>
            <person name="Jiang Y."/>
        </authorList>
    </citation>
    <scope>NUCLEOTIDE SEQUENCE [LARGE SCALE GENOMIC DNA]</scope>
    <source>
        <strain evidence="5 6">JXNU-1</strain>
    </source>
</reference>
<dbReference type="Proteomes" id="UP000032254">
    <property type="component" value="Unassembled WGS sequence"/>
</dbReference>
<dbReference type="InterPro" id="IPR036291">
    <property type="entry name" value="NAD(P)-bd_dom_sf"/>
</dbReference>
<dbReference type="SUPFAM" id="SSF51735">
    <property type="entry name" value="NAD(P)-binding Rossmann-fold domains"/>
    <property type="match status" value="1"/>
</dbReference>
<accession>A0A0D0WRR1</accession>
<dbReference type="Gene3D" id="3.40.50.720">
    <property type="entry name" value="NAD(P)-binding Rossmann-like Domain"/>
    <property type="match status" value="2"/>
</dbReference>